<keyword evidence="1" id="KW-0812">Transmembrane</keyword>
<sequence length="123" mass="13418">MPEHAVLVAVFATALVFAGINAVIVFMVGKGVMAAIRAHLVLATVTLRIASLYFFTTLLSYSNEVSWSGVNLFSGGISIVLVIGSFFIIHSRTFYLMLVYSLHNRALRKVLSESIPRAKTLAK</sequence>
<feature type="transmembrane region" description="Helical" evidence="1">
    <location>
        <begin position="40"/>
        <end position="61"/>
    </location>
</feature>
<dbReference type="OrthoDB" id="6614204at2"/>
<comment type="caution">
    <text evidence="2">The sequence shown here is derived from an EMBL/GenBank/DDBJ whole genome shotgun (WGS) entry which is preliminary data.</text>
</comment>
<proteinExistence type="predicted"/>
<evidence type="ECO:0000313" key="2">
    <source>
        <dbReference type="EMBL" id="EKT63275.1"/>
    </source>
</evidence>
<accession>K8X4A4</accession>
<feature type="transmembrane region" description="Helical" evidence="1">
    <location>
        <begin position="73"/>
        <end position="100"/>
    </location>
</feature>
<reference evidence="2 3" key="1">
    <citation type="journal article" date="2012" name="BMC Genomics">
        <title>Comparative genomics of bacteria in the genus Providencia isolated from wild Drosophila melanogaster.</title>
        <authorList>
            <person name="Galac M.R."/>
            <person name="Lazzaro B.P."/>
        </authorList>
    </citation>
    <scope>NUCLEOTIDE SEQUENCE [LARGE SCALE GENOMIC DNA]</scope>
    <source>
        <strain evidence="2 3">DSM 19968</strain>
    </source>
</reference>
<keyword evidence="3" id="KW-1185">Reference proteome</keyword>
<name>K8X4A4_9GAMM</name>
<gene>
    <name evidence="2" type="ORF">OOA_05426</name>
</gene>
<dbReference type="RefSeq" id="WP_008911119.1">
    <property type="nucleotide sequence ID" value="NZ_KB233222.1"/>
</dbReference>
<dbReference type="HOGENOM" id="CLU_2013220_0_0_6"/>
<evidence type="ECO:0000256" key="1">
    <source>
        <dbReference type="SAM" id="Phobius"/>
    </source>
</evidence>
<dbReference type="AlphaFoldDB" id="K8X4A4"/>
<keyword evidence="1" id="KW-1133">Transmembrane helix</keyword>
<dbReference type="PATRIC" id="fig|1141662.3.peg.1100"/>
<dbReference type="eggNOG" id="ENOG5033S8R">
    <property type="taxonomic scope" value="Bacteria"/>
</dbReference>
<keyword evidence="1" id="KW-0472">Membrane</keyword>
<protein>
    <submittedName>
        <fullName evidence="2">Uncharacterized protein</fullName>
    </submittedName>
</protein>
<dbReference type="EMBL" id="AKKL01000015">
    <property type="protein sequence ID" value="EKT63275.1"/>
    <property type="molecule type" value="Genomic_DNA"/>
</dbReference>
<evidence type="ECO:0000313" key="3">
    <source>
        <dbReference type="Proteomes" id="UP000009336"/>
    </source>
</evidence>
<feature type="transmembrane region" description="Helical" evidence="1">
    <location>
        <begin position="6"/>
        <end position="28"/>
    </location>
</feature>
<organism evidence="2 3">
    <name type="scientific">Providencia burhodogranariea DSM 19968</name>
    <dbReference type="NCBI Taxonomy" id="1141662"/>
    <lineage>
        <taxon>Bacteria</taxon>
        <taxon>Pseudomonadati</taxon>
        <taxon>Pseudomonadota</taxon>
        <taxon>Gammaproteobacteria</taxon>
        <taxon>Enterobacterales</taxon>
        <taxon>Morganellaceae</taxon>
        <taxon>Providencia</taxon>
    </lineage>
</organism>
<dbReference type="STRING" id="1141662.OOA_05426"/>
<dbReference type="Proteomes" id="UP000009336">
    <property type="component" value="Unassembled WGS sequence"/>
</dbReference>